<proteinExistence type="predicted"/>
<accession>A0ABW2TST4</accession>
<reference evidence="2" key="1">
    <citation type="journal article" date="2019" name="Int. J. Syst. Evol. Microbiol.">
        <title>The Global Catalogue of Microorganisms (GCM) 10K type strain sequencing project: providing services to taxonomists for standard genome sequencing and annotation.</title>
        <authorList>
            <consortium name="The Broad Institute Genomics Platform"/>
            <consortium name="The Broad Institute Genome Sequencing Center for Infectious Disease"/>
            <person name="Wu L."/>
            <person name="Ma J."/>
        </authorList>
    </citation>
    <scope>NUCLEOTIDE SEQUENCE [LARGE SCALE GENOMIC DNA]</scope>
    <source>
        <strain evidence="2">JCM 17695</strain>
    </source>
</reference>
<evidence type="ECO:0000313" key="1">
    <source>
        <dbReference type="EMBL" id="MFC7616060.1"/>
    </source>
</evidence>
<keyword evidence="2" id="KW-1185">Reference proteome</keyword>
<dbReference type="EMBL" id="JBHTEY010000004">
    <property type="protein sequence ID" value="MFC7616060.1"/>
    <property type="molecule type" value="Genomic_DNA"/>
</dbReference>
<protein>
    <submittedName>
        <fullName evidence="1">Uncharacterized protein</fullName>
    </submittedName>
</protein>
<sequence>MDELRRQFRATLPASVEALPPADAADLAAAMREARRTQTAQLMAATEESLSQVPRLIRPLVRKVIGL</sequence>
<organism evidence="1 2">
    <name type="scientific">Actinokineospora soli</name>
    <dbReference type="NCBI Taxonomy" id="1048753"/>
    <lineage>
        <taxon>Bacteria</taxon>
        <taxon>Bacillati</taxon>
        <taxon>Actinomycetota</taxon>
        <taxon>Actinomycetes</taxon>
        <taxon>Pseudonocardiales</taxon>
        <taxon>Pseudonocardiaceae</taxon>
        <taxon>Actinokineospora</taxon>
    </lineage>
</organism>
<gene>
    <name evidence="1" type="ORF">ACFQV2_23895</name>
</gene>
<evidence type="ECO:0000313" key="2">
    <source>
        <dbReference type="Proteomes" id="UP001596512"/>
    </source>
</evidence>
<dbReference type="Proteomes" id="UP001596512">
    <property type="component" value="Unassembled WGS sequence"/>
</dbReference>
<name>A0ABW2TST4_9PSEU</name>
<comment type="caution">
    <text evidence="1">The sequence shown here is derived from an EMBL/GenBank/DDBJ whole genome shotgun (WGS) entry which is preliminary data.</text>
</comment>